<dbReference type="EMBL" id="JRKN01000044">
    <property type="protein sequence ID" value="KGJ02174.1"/>
    <property type="molecule type" value="Genomic_DNA"/>
</dbReference>
<organism evidence="2 4">
    <name type="scientific">Paracoccus halophilus</name>
    <dbReference type="NCBI Taxonomy" id="376733"/>
    <lineage>
        <taxon>Bacteria</taxon>
        <taxon>Pseudomonadati</taxon>
        <taxon>Pseudomonadota</taxon>
        <taxon>Alphaproteobacteria</taxon>
        <taxon>Rhodobacterales</taxon>
        <taxon>Paracoccaceae</taxon>
        <taxon>Paracoccus</taxon>
    </lineage>
</organism>
<dbReference type="PANTHER" id="PTHR35004:SF8">
    <property type="entry name" value="TRANSPOSASE RV3428C-RELATED"/>
    <property type="match status" value="1"/>
</dbReference>
<dbReference type="Proteomes" id="UP000029846">
    <property type="component" value="Unassembled WGS sequence"/>
</dbReference>
<dbReference type="Proteomes" id="UP000182312">
    <property type="component" value="Unassembled WGS sequence"/>
</dbReference>
<reference evidence="2 4" key="2">
    <citation type="submission" date="2014-10" db="EMBL/GenBank/DDBJ databases">
        <title>Paracoccus sanguinis sp. nov., isolated from clinical specimens of New York State patients.</title>
        <authorList>
            <person name="Mingle L.A."/>
            <person name="Cole J.A."/>
            <person name="Lapierre P."/>
            <person name="Musser K.A."/>
        </authorList>
    </citation>
    <scope>NUCLEOTIDE SEQUENCE [LARGE SCALE GENOMIC DNA]</scope>
    <source>
        <strain evidence="2 4">JCM 14014</strain>
    </source>
</reference>
<evidence type="ECO:0000313" key="2">
    <source>
        <dbReference type="EMBL" id="KGJ02174.1"/>
    </source>
</evidence>
<gene>
    <name evidence="2" type="ORF">IT41_18325</name>
    <name evidence="3" type="ORF">SAMN04487972_1682</name>
</gene>
<dbReference type="GO" id="GO:0015074">
    <property type="term" value="P:DNA integration"/>
    <property type="evidence" value="ECO:0007669"/>
    <property type="project" value="InterPro"/>
</dbReference>
<feature type="domain" description="Integrase catalytic" evidence="1">
    <location>
        <begin position="1"/>
        <end position="82"/>
    </location>
</feature>
<evidence type="ECO:0000259" key="1">
    <source>
        <dbReference type="PROSITE" id="PS50994"/>
    </source>
</evidence>
<sequence length="82" mass="8861">MIKIFAFFGGVPILVTIDNFKAAVAVPRRGSEDATIPAEFTAFADHYGFSFVAARVRKPRDKGIVENAVGIVQDDVLPPQAL</sequence>
<evidence type="ECO:0000313" key="3">
    <source>
        <dbReference type="EMBL" id="SFA62732.1"/>
    </source>
</evidence>
<dbReference type="InterPro" id="IPR001584">
    <property type="entry name" value="Integrase_cat-core"/>
</dbReference>
<name>A0A099EV98_9RHOB</name>
<reference evidence="2 4" key="1">
    <citation type="submission" date="2014-09" db="EMBL/GenBank/DDBJ databases">
        <authorList>
            <person name="McGinnis J.M."/>
            <person name="Wolfgang W.J."/>
        </authorList>
    </citation>
    <scope>NUCLEOTIDE SEQUENCE [LARGE SCALE GENOMIC DNA]</scope>
    <source>
        <strain evidence="2 4">JCM 14014</strain>
    </source>
</reference>
<dbReference type="PANTHER" id="PTHR35004">
    <property type="entry name" value="TRANSPOSASE RV3428C-RELATED"/>
    <property type="match status" value="1"/>
</dbReference>
<accession>A0A099EV98</accession>
<dbReference type="PROSITE" id="PS50994">
    <property type="entry name" value="INTEGRASE"/>
    <property type="match status" value="1"/>
</dbReference>
<keyword evidence="4" id="KW-1185">Reference proteome</keyword>
<evidence type="ECO:0000313" key="4">
    <source>
        <dbReference type="Proteomes" id="UP000029846"/>
    </source>
</evidence>
<protein>
    <submittedName>
        <fullName evidence="3">Integrase core domain-containing protein</fullName>
    </submittedName>
</protein>
<dbReference type="AlphaFoldDB" id="A0A099EV98"/>
<dbReference type="STRING" id="376733.SAMN04487972_1682"/>
<dbReference type="EMBL" id="FOJO01000068">
    <property type="protein sequence ID" value="SFA62732.1"/>
    <property type="molecule type" value="Genomic_DNA"/>
</dbReference>
<dbReference type="RefSeq" id="WP_036743872.1">
    <property type="nucleotide sequence ID" value="NZ_FOJO01000068.1"/>
</dbReference>
<evidence type="ECO:0000313" key="5">
    <source>
        <dbReference type="Proteomes" id="UP000182312"/>
    </source>
</evidence>
<proteinExistence type="predicted"/>
<reference evidence="3 5" key="3">
    <citation type="submission" date="2016-10" db="EMBL/GenBank/DDBJ databases">
        <authorList>
            <person name="de Groot N.N."/>
        </authorList>
    </citation>
    <scope>NUCLEOTIDE SEQUENCE [LARGE SCALE GENOMIC DNA]</scope>
    <source>
        <strain evidence="3 5">CGMCC 1.6117</strain>
    </source>
</reference>
<dbReference type="eggNOG" id="COG4584">
    <property type="taxonomic scope" value="Bacteria"/>
</dbReference>